<feature type="transmembrane region" description="Helical" evidence="1">
    <location>
        <begin position="12"/>
        <end position="35"/>
    </location>
</feature>
<keyword evidence="1" id="KW-1133">Transmembrane helix</keyword>
<name>A0A231GVC1_9NOCA</name>
<evidence type="ECO:0000313" key="3">
    <source>
        <dbReference type="Proteomes" id="UP000215506"/>
    </source>
</evidence>
<reference evidence="2 3" key="1">
    <citation type="submission" date="2017-07" db="EMBL/GenBank/DDBJ databases">
        <title>First draft Genome Sequence of Nocardia cerradoensis isolated from human infection.</title>
        <authorList>
            <person name="Carrasco G."/>
        </authorList>
    </citation>
    <scope>NUCLEOTIDE SEQUENCE [LARGE SCALE GENOMIC DNA]</scope>
    <source>
        <strain evidence="2 3">CNM20130759</strain>
    </source>
</reference>
<evidence type="ECO:0000256" key="1">
    <source>
        <dbReference type="SAM" id="Phobius"/>
    </source>
</evidence>
<dbReference type="Proteomes" id="UP000215506">
    <property type="component" value="Unassembled WGS sequence"/>
</dbReference>
<dbReference type="EMBL" id="NGAF01000031">
    <property type="protein sequence ID" value="OXR40522.1"/>
    <property type="molecule type" value="Genomic_DNA"/>
</dbReference>
<proteinExistence type="predicted"/>
<keyword evidence="1" id="KW-0472">Membrane</keyword>
<accession>A0A231GVC1</accession>
<keyword evidence="3" id="KW-1185">Reference proteome</keyword>
<comment type="caution">
    <text evidence="2">The sequence shown here is derived from an EMBL/GenBank/DDBJ whole genome shotgun (WGS) entry which is preliminary data.</text>
</comment>
<dbReference type="AlphaFoldDB" id="A0A231GVC1"/>
<keyword evidence="1" id="KW-0812">Transmembrane</keyword>
<sequence>MDPLTVLSLINLGSAIVVNVLNIASDVLAFAAPYLPHL</sequence>
<protein>
    <submittedName>
        <fullName evidence="2">Uncharacterized protein</fullName>
    </submittedName>
</protein>
<evidence type="ECO:0000313" key="2">
    <source>
        <dbReference type="EMBL" id="OXR40522.1"/>
    </source>
</evidence>
<gene>
    <name evidence="2" type="ORF">B7C42_07461</name>
</gene>
<organism evidence="2 3">
    <name type="scientific">Nocardia cerradoensis</name>
    <dbReference type="NCBI Taxonomy" id="85688"/>
    <lineage>
        <taxon>Bacteria</taxon>
        <taxon>Bacillati</taxon>
        <taxon>Actinomycetota</taxon>
        <taxon>Actinomycetes</taxon>
        <taxon>Mycobacteriales</taxon>
        <taxon>Nocardiaceae</taxon>
        <taxon>Nocardia</taxon>
    </lineage>
</organism>